<dbReference type="GO" id="GO:0005829">
    <property type="term" value="C:cytosol"/>
    <property type="evidence" value="ECO:0007669"/>
    <property type="project" value="TreeGrafter"/>
</dbReference>
<feature type="domain" description="OmpR/PhoB-type" evidence="9">
    <location>
        <begin position="128"/>
        <end position="230"/>
    </location>
</feature>
<dbReference type="Gene3D" id="3.40.50.2300">
    <property type="match status" value="1"/>
</dbReference>
<gene>
    <name evidence="10" type="ORF">BBB56_19880</name>
</gene>
<keyword evidence="2" id="KW-0902">Two-component regulatory system</keyword>
<evidence type="ECO:0000259" key="9">
    <source>
        <dbReference type="PROSITE" id="PS51755"/>
    </source>
</evidence>
<dbReference type="SUPFAM" id="SSF52172">
    <property type="entry name" value="CheY-like"/>
    <property type="match status" value="1"/>
</dbReference>
<dbReference type="FunFam" id="3.40.50.2300:FF:000001">
    <property type="entry name" value="DNA-binding response regulator PhoB"/>
    <property type="match status" value="1"/>
</dbReference>
<evidence type="ECO:0000313" key="11">
    <source>
        <dbReference type="Proteomes" id="UP000281332"/>
    </source>
</evidence>
<dbReference type="GO" id="GO:0006355">
    <property type="term" value="P:regulation of DNA-templated transcription"/>
    <property type="evidence" value="ECO:0007669"/>
    <property type="project" value="InterPro"/>
</dbReference>
<dbReference type="PROSITE" id="PS50110">
    <property type="entry name" value="RESPONSE_REGULATORY"/>
    <property type="match status" value="1"/>
</dbReference>
<dbReference type="EMBL" id="RMVG01000020">
    <property type="protein sequence ID" value="RPD95903.1"/>
    <property type="molecule type" value="Genomic_DNA"/>
</dbReference>
<dbReference type="SMART" id="SM00862">
    <property type="entry name" value="Trans_reg_C"/>
    <property type="match status" value="1"/>
</dbReference>
<dbReference type="InterPro" id="IPR036388">
    <property type="entry name" value="WH-like_DNA-bd_sf"/>
</dbReference>
<dbReference type="CDD" id="cd00383">
    <property type="entry name" value="trans_reg_C"/>
    <property type="match status" value="1"/>
</dbReference>
<reference evidence="10 11" key="1">
    <citation type="submission" date="2018-11" db="EMBL/GenBank/DDBJ databases">
        <title>Whole genome sequencing of Pantoea sp. RIT388.</title>
        <authorList>
            <person name="Gan H.M."/>
            <person name="Hudson A.O."/>
        </authorList>
    </citation>
    <scope>NUCLEOTIDE SEQUENCE [LARGE SCALE GENOMIC DNA]</scope>
    <source>
        <strain evidence="10 11">RIT388</strain>
    </source>
</reference>
<dbReference type="Pfam" id="PF00072">
    <property type="entry name" value="Response_reg"/>
    <property type="match status" value="1"/>
</dbReference>
<organism evidence="10 11">
    <name type="scientific">Candidatus Pantoea deserta</name>
    <dbReference type="NCBI Taxonomy" id="1869313"/>
    <lineage>
        <taxon>Bacteria</taxon>
        <taxon>Pseudomonadati</taxon>
        <taxon>Pseudomonadota</taxon>
        <taxon>Gammaproteobacteria</taxon>
        <taxon>Enterobacterales</taxon>
        <taxon>Erwiniaceae</taxon>
        <taxon>Pantoea</taxon>
    </lineage>
</organism>
<keyword evidence="4 7" id="KW-0238">DNA-binding</keyword>
<dbReference type="GO" id="GO:0000976">
    <property type="term" value="F:transcription cis-regulatory region binding"/>
    <property type="evidence" value="ECO:0007669"/>
    <property type="project" value="TreeGrafter"/>
</dbReference>
<evidence type="ECO:0000256" key="2">
    <source>
        <dbReference type="ARBA" id="ARBA00023012"/>
    </source>
</evidence>
<keyword evidence="3" id="KW-0805">Transcription regulation</keyword>
<dbReference type="Gene3D" id="1.10.10.10">
    <property type="entry name" value="Winged helix-like DNA-binding domain superfamily/Winged helix DNA-binding domain"/>
    <property type="match status" value="1"/>
</dbReference>
<dbReference type="Gene3D" id="6.10.250.690">
    <property type="match status" value="1"/>
</dbReference>
<evidence type="ECO:0000313" key="10">
    <source>
        <dbReference type="EMBL" id="RPD95903.1"/>
    </source>
</evidence>
<dbReference type="RefSeq" id="WP_123802635.1">
    <property type="nucleotide sequence ID" value="NZ_RMVG01000020.1"/>
</dbReference>
<dbReference type="InterPro" id="IPR001789">
    <property type="entry name" value="Sig_transdc_resp-reg_receiver"/>
</dbReference>
<dbReference type="PANTHER" id="PTHR48111:SF1">
    <property type="entry name" value="TWO-COMPONENT RESPONSE REGULATOR ORR33"/>
    <property type="match status" value="1"/>
</dbReference>
<proteinExistence type="predicted"/>
<evidence type="ECO:0000256" key="1">
    <source>
        <dbReference type="ARBA" id="ARBA00022553"/>
    </source>
</evidence>
<evidence type="ECO:0000259" key="8">
    <source>
        <dbReference type="PROSITE" id="PS50110"/>
    </source>
</evidence>
<keyword evidence="11" id="KW-1185">Reference proteome</keyword>
<evidence type="ECO:0000256" key="6">
    <source>
        <dbReference type="PROSITE-ProRule" id="PRU00169"/>
    </source>
</evidence>
<dbReference type="InterPro" id="IPR001867">
    <property type="entry name" value="OmpR/PhoB-type_DNA-bd"/>
</dbReference>
<keyword evidence="1 6" id="KW-0597">Phosphoprotein</keyword>
<dbReference type="OrthoDB" id="9802426at2"/>
<dbReference type="InterPro" id="IPR039420">
    <property type="entry name" value="WalR-like"/>
</dbReference>
<dbReference type="InterPro" id="IPR016032">
    <property type="entry name" value="Sig_transdc_resp-reg_C-effctor"/>
</dbReference>
<protein>
    <submittedName>
        <fullName evidence="10">DNA-binding response regulator</fullName>
    </submittedName>
</protein>
<evidence type="ECO:0000256" key="5">
    <source>
        <dbReference type="ARBA" id="ARBA00023163"/>
    </source>
</evidence>
<dbReference type="SMART" id="SM00448">
    <property type="entry name" value="REC"/>
    <property type="match status" value="1"/>
</dbReference>
<accession>A0A3N4P8V0</accession>
<dbReference type="Proteomes" id="UP000281332">
    <property type="component" value="Unassembled WGS sequence"/>
</dbReference>
<name>A0A3N4P8V0_9GAMM</name>
<dbReference type="GO" id="GO:0000156">
    <property type="term" value="F:phosphorelay response regulator activity"/>
    <property type="evidence" value="ECO:0007669"/>
    <property type="project" value="TreeGrafter"/>
</dbReference>
<evidence type="ECO:0000256" key="3">
    <source>
        <dbReference type="ARBA" id="ARBA00023015"/>
    </source>
</evidence>
<comment type="caution">
    <text evidence="10">The sequence shown here is derived from an EMBL/GenBank/DDBJ whole genome shotgun (WGS) entry which is preliminary data.</text>
</comment>
<feature type="modified residue" description="4-aspartylphosphate" evidence="6">
    <location>
        <position position="54"/>
    </location>
</feature>
<dbReference type="AlphaFoldDB" id="A0A3N4P8V0"/>
<dbReference type="SUPFAM" id="SSF46894">
    <property type="entry name" value="C-terminal effector domain of the bipartite response regulators"/>
    <property type="match status" value="1"/>
</dbReference>
<sequence length="231" mass="26480">MTKEKILIIEDDLDAADVLEAYLRKEGYEVLLSTDGREGFKMVEQSQPDLVLLDVMLPGMNGTDVLAEIRKNWVTPVIMITAMGDAHDKIGALRYGADDYIVKPYDPSEVMARVHAVLRRSKRFEPAKNVMSWQNLEVDEINMTVKVKQYDNSSRQIDLTPTEFSLLVLLMRAKTRPLSRQHLLEECLPDSYALERVVDTHIYNLRKKLENAGMKNILINVRGIGYRFIQP</sequence>
<dbReference type="PANTHER" id="PTHR48111">
    <property type="entry name" value="REGULATOR OF RPOS"/>
    <property type="match status" value="1"/>
</dbReference>
<dbReference type="InterPro" id="IPR011006">
    <property type="entry name" value="CheY-like_superfamily"/>
</dbReference>
<evidence type="ECO:0000256" key="4">
    <source>
        <dbReference type="ARBA" id="ARBA00023125"/>
    </source>
</evidence>
<evidence type="ECO:0000256" key="7">
    <source>
        <dbReference type="PROSITE-ProRule" id="PRU01091"/>
    </source>
</evidence>
<dbReference type="CDD" id="cd17574">
    <property type="entry name" value="REC_OmpR"/>
    <property type="match status" value="1"/>
</dbReference>
<dbReference type="Pfam" id="PF00486">
    <property type="entry name" value="Trans_reg_C"/>
    <property type="match status" value="1"/>
</dbReference>
<dbReference type="GO" id="GO:0032993">
    <property type="term" value="C:protein-DNA complex"/>
    <property type="evidence" value="ECO:0007669"/>
    <property type="project" value="TreeGrafter"/>
</dbReference>
<keyword evidence="5" id="KW-0804">Transcription</keyword>
<dbReference type="PROSITE" id="PS51755">
    <property type="entry name" value="OMPR_PHOB"/>
    <property type="match status" value="1"/>
</dbReference>
<feature type="domain" description="Response regulatory" evidence="8">
    <location>
        <begin position="5"/>
        <end position="118"/>
    </location>
</feature>
<feature type="DNA-binding region" description="OmpR/PhoB-type" evidence="7">
    <location>
        <begin position="128"/>
        <end position="230"/>
    </location>
</feature>